<sequence length="326" mass="37334">MGEFVNIVVRTLDSSEIALAIFSSAKIHEIKYFLNLRSGIPVERQRLLYKGKLLKNEESLEDAGIGDLDHLFLVGNIQREPDAYTMLAQLSLLNALESYRRTRSQRIELTNEQLREALRQNSYIIEDVLTNSLFHSSYRNLRVGQWVDVLDTVNQWLEAQVIQLRASSSQIEALIHYNGWPDVWDEWISIDSPRIMPFRSKTNQSLGMAVQSPFPRNSPINPRSGTEELSIIMMKASCYIANVKETLLKYSLLNQALKSFGEIGGLLGMPHAFERHESQLKSEVQHIRTFSTPVFDRVGRMMTDLGQALARNEDLNVNLIKLEERI</sequence>
<dbReference type="Pfam" id="PF00240">
    <property type="entry name" value="ubiquitin"/>
    <property type="match status" value="1"/>
</dbReference>
<feature type="domain" description="Ubiquitin-like" evidence="1">
    <location>
        <begin position="5"/>
        <end position="74"/>
    </location>
</feature>
<keyword evidence="3" id="KW-1185">Reference proteome</keyword>
<accession>A0AAU9JVF5</accession>
<dbReference type="Gene3D" id="2.30.30.140">
    <property type="match status" value="1"/>
</dbReference>
<dbReference type="InterPro" id="IPR016197">
    <property type="entry name" value="Chromo-like_dom_sf"/>
</dbReference>
<dbReference type="SUPFAM" id="SSF54160">
    <property type="entry name" value="Chromo domain-like"/>
    <property type="match status" value="1"/>
</dbReference>
<protein>
    <recommendedName>
        <fullName evidence="1">Ubiquitin-like domain-containing protein</fullName>
    </recommendedName>
</protein>
<reference evidence="2" key="1">
    <citation type="submission" date="2021-09" db="EMBL/GenBank/DDBJ databases">
        <authorList>
            <consortium name="AG Swart"/>
            <person name="Singh M."/>
            <person name="Singh A."/>
            <person name="Seah K."/>
            <person name="Emmerich C."/>
        </authorList>
    </citation>
    <scope>NUCLEOTIDE SEQUENCE</scope>
    <source>
        <strain evidence="2">ATCC30299</strain>
    </source>
</reference>
<organism evidence="2 3">
    <name type="scientific">Blepharisma stoltei</name>
    <dbReference type="NCBI Taxonomy" id="1481888"/>
    <lineage>
        <taxon>Eukaryota</taxon>
        <taxon>Sar</taxon>
        <taxon>Alveolata</taxon>
        <taxon>Ciliophora</taxon>
        <taxon>Postciliodesmatophora</taxon>
        <taxon>Heterotrichea</taxon>
        <taxon>Heterotrichida</taxon>
        <taxon>Blepharismidae</taxon>
        <taxon>Blepharisma</taxon>
    </lineage>
</organism>
<dbReference type="EMBL" id="CAJZBQ010000053">
    <property type="protein sequence ID" value="CAG9331233.1"/>
    <property type="molecule type" value="Genomic_DNA"/>
</dbReference>
<gene>
    <name evidence="2" type="ORF">BSTOLATCC_MIC53308</name>
</gene>
<name>A0AAU9JVF5_9CILI</name>
<dbReference type="InterPro" id="IPR025995">
    <property type="entry name" value="Tudor-knot"/>
</dbReference>
<evidence type="ECO:0000313" key="2">
    <source>
        <dbReference type="EMBL" id="CAG9331233.1"/>
    </source>
</evidence>
<dbReference type="AlphaFoldDB" id="A0AAU9JVF5"/>
<proteinExistence type="predicted"/>
<dbReference type="CDD" id="cd20104">
    <property type="entry name" value="MBT_PHF20L1-like"/>
    <property type="match status" value="1"/>
</dbReference>
<evidence type="ECO:0000259" key="1">
    <source>
        <dbReference type="PROSITE" id="PS50053"/>
    </source>
</evidence>
<dbReference type="InterPro" id="IPR029071">
    <property type="entry name" value="Ubiquitin-like_domsf"/>
</dbReference>
<dbReference type="Proteomes" id="UP001162131">
    <property type="component" value="Unassembled WGS sequence"/>
</dbReference>
<dbReference type="InterPro" id="IPR000626">
    <property type="entry name" value="Ubiquitin-like_dom"/>
</dbReference>
<evidence type="ECO:0000313" key="3">
    <source>
        <dbReference type="Proteomes" id="UP001162131"/>
    </source>
</evidence>
<dbReference type="Pfam" id="PF11717">
    <property type="entry name" value="Tudor-knot"/>
    <property type="match status" value="1"/>
</dbReference>
<dbReference type="SUPFAM" id="SSF54236">
    <property type="entry name" value="Ubiquitin-like"/>
    <property type="match status" value="1"/>
</dbReference>
<dbReference type="PROSITE" id="PS50053">
    <property type="entry name" value="UBIQUITIN_2"/>
    <property type="match status" value="1"/>
</dbReference>
<dbReference type="CDD" id="cd17039">
    <property type="entry name" value="Ubl_ubiquitin_like"/>
    <property type="match status" value="1"/>
</dbReference>
<dbReference type="Gene3D" id="3.10.20.90">
    <property type="entry name" value="Phosphatidylinositol 3-kinase Catalytic Subunit, Chain A, domain 1"/>
    <property type="match status" value="1"/>
</dbReference>
<dbReference type="SMART" id="SM00213">
    <property type="entry name" value="UBQ"/>
    <property type="match status" value="1"/>
</dbReference>
<comment type="caution">
    <text evidence="2">The sequence shown here is derived from an EMBL/GenBank/DDBJ whole genome shotgun (WGS) entry which is preliminary data.</text>
</comment>